<evidence type="ECO:0000259" key="1">
    <source>
        <dbReference type="SMART" id="SM00871"/>
    </source>
</evidence>
<dbReference type="SMART" id="SM00871">
    <property type="entry name" value="AraC_E_bind"/>
    <property type="match status" value="1"/>
</dbReference>
<proteinExistence type="predicted"/>
<dbReference type="EMBL" id="BMHP01000004">
    <property type="protein sequence ID" value="GGD86899.1"/>
    <property type="molecule type" value="Genomic_DNA"/>
</dbReference>
<evidence type="ECO:0000313" key="2">
    <source>
        <dbReference type="EMBL" id="GGD86899.1"/>
    </source>
</evidence>
<organism evidence="2 3">
    <name type="scientific">Paenibacillus nasutitermitis</name>
    <dbReference type="NCBI Taxonomy" id="1652958"/>
    <lineage>
        <taxon>Bacteria</taxon>
        <taxon>Bacillati</taxon>
        <taxon>Bacillota</taxon>
        <taxon>Bacilli</taxon>
        <taxon>Bacillales</taxon>
        <taxon>Paenibacillaceae</taxon>
        <taxon>Paenibacillus</taxon>
    </lineage>
</organism>
<evidence type="ECO:0000313" key="3">
    <source>
        <dbReference type="Proteomes" id="UP000612456"/>
    </source>
</evidence>
<dbReference type="InterPro" id="IPR011256">
    <property type="entry name" value="Reg_factor_effector_dom_sf"/>
</dbReference>
<dbReference type="AlphaFoldDB" id="A0A916ZBT2"/>
<dbReference type="RefSeq" id="WP_188996500.1">
    <property type="nucleotide sequence ID" value="NZ_BMHP01000004.1"/>
</dbReference>
<protein>
    <recommendedName>
        <fullName evidence="1">AraC effector-binding domain-containing protein</fullName>
    </recommendedName>
</protein>
<dbReference type="PANTHER" id="PTHR36444:SF2">
    <property type="entry name" value="TRANSCRIPTIONAL REGULATOR PROTEIN YOBU-RELATED"/>
    <property type="match status" value="1"/>
</dbReference>
<dbReference type="SUPFAM" id="SSF55136">
    <property type="entry name" value="Probable bacterial effector-binding domain"/>
    <property type="match status" value="1"/>
</dbReference>
<accession>A0A916ZBT2</accession>
<reference evidence="2" key="1">
    <citation type="journal article" date="2014" name="Int. J. Syst. Evol. Microbiol.">
        <title>Complete genome sequence of Corynebacterium casei LMG S-19264T (=DSM 44701T), isolated from a smear-ripened cheese.</title>
        <authorList>
            <consortium name="US DOE Joint Genome Institute (JGI-PGF)"/>
            <person name="Walter F."/>
            <person name="Albersmeier A."/>
            <person name="Kalinowski J."/>
            <person name="Ruckert C."/>
        </authorList>
    </citation>
    <scope>NUCLEOTIDE SEQUENCE</scope>
    <source>
        <strain evidence="2">CGMCC 1.15178</strain>
    </source>
</reference>
<dbReference type="Proteomes" id="UP000612456">
    <property type="component" value="Unassembled WGS sequence"/>
</dbReference>
<feature type="domain" description="AraC effector-binding" evidence="1">
    <location>
        <begin position="14"/>
        <end position="165"/>
    </location>
</feature>
<name>A0A916ZBT2_9BACL</name>
<dbReference type="InterPro" id="IPR029442">
    <property type="entry name" value="GyrI-like"/>
</dbReference>
<dbReference type="Pfam" id="PF06445">
    <property type="entry name" value="GyrI-like"/>
    <property type="match status" value="1"/>
</dbReference>
<dbReference type="InterPro" id="IPR010499">
    <property type="entry name" value="AraC_E-bd"/>
</dbReference>
<dbReference type="InterPro" id="IPR053182">
    <property type="entry name" value="YobU-like_regulator"/>
</dbReference>
<keyword evidence="3" id="KW-1185">Reference proteome</keyword>
<dbReference type="PANTHER" id="PTHR36444">
    <property type="entry name" value="TRANSCRIPTIONAL REGULATOR PROTEIN YOBU-RELATED"/>
    <property type="match status" value="1"/>
</dbReference>
<reference evidence="2" key="2">
    <citation type="submission" date="2020-09" db="EMBL/GenBank/DDBJ databases">
        <authorList>
            <person name="Sun Q."/>
            <person name="Zhou Y."/>
        </authorList>
    </citation>
    <scope>NUCLEOTIDE SEQUENCE</scope>
    <source>
        <strain evidence="2">CGMCC 1.15178</strain>
    </source>
</reference>
<comment type="caution">
    <text evidence="2">The sequence shown here is derived from an EMBL/GenBank/DDBJ whole genome shotgun (WGS) entry which is preliminary data.</text>
</comment>
<sequence>MSSQDEIQPAMQGGEVKVVVLPELKLVGIRVVAGDAKGYEEQIPLAFERLQGRLSEIAVRVEPLRLYGAYYASDESGQEDGYWACAEVEESLVVPEGMESVTVPPQSYAVIEHRGPIRQVYQTYEQLHRWIADKGYKRILRAWHLERYEVAEDNTMIIHLHDTITVD</sequence>
<gene>
    <name evidence="2" type="ORF">GCM10010911_51670</name>
</gene>
<dbReference type="Gene3D" id="3.20.80.10">
    <property type="entry name" value="Regulatory factor, effector binding domain"/>
    <property type="match status" value="1"/>
</dbReference>